<gene>
    <name evidence="6" type="ORF">FBZ92_104193</name>
</gene>
<protein>
    <submittedName>
        <fullName evidence="6">Dipeptidyl aminopeptidase/acylaminoacyl peptidase</fullName>
    </submittedName>
</protein>
<dbReference type="GO" id="GO:0004252">
    <property type="term" value="F:serine-type endopeptidase activity"/>
    <property type="evidence" value="ECO:0007669"/>
    <property type="project" value="TreeGrafter"/>
</dbReference>
<dbReference type="PANTHER" id="PTHR42776">
    <property type="entry name" value="SERINE PEPTIDASE S9 FAMILY MEMBER"/>
    <property type="match status" value="1"/>
</dbReference>
<evidence type="ECO:0000256" key="1">
    <source>
        <dbReference type="ARBA" id="ARBA00022729"/>
    </source>
</evidence>
<keyword evidence="3" id="KW-0720">Serine protease</keyword>
<sequence length="715" mass="78008">MRKSVTRALAGALMVGCAFTALGVSAQEKKPLTHETLWMMKRVGAPITSPNGKWVLFSLVEPSYEQDKSVTDLWLVPTDGSAAPRRLTNTKGGENDPVWSPDSGSIAFAAKREGDEVEQIYVLGLAQGGEARRVTTVSTGASHPQWRPDGKAILFESRVFPGATDDEANKKIAAERKARKYNVRTYEHFPVRYWNEWLDDRQPTVMVQGLEPGAVAKDILSGTVFAHTDGFGGMQGESSVSLSPIWSPDGGEIVFEATQARWNAAFAHVPYHLYRIPAAGGAEPREATAAPGIYGHAAFSPDGRSLYFTYMPQNEEVYNLPRLSRVAWPAGGAATVVARDFDRQPAQFAVAPDSRTVYLLAEDGPAENLYSVPAEGGKPTLVAQPRIGGYTALSLPKSGKLQLIAQYGSAVNPAEIVKIDPTGKAGGTEGEKGGHTNLTTIDTAIAAGIDWQPPQHFTFTSAKGRTIHSMIVLPPHFDPNKKYPLFVFIHGGAASNNPDQIGLRWNYHLLAASAGGTVILMTDYTGSTGFGEAFAQAIKLDPLKTPADEINQAADEAIKRFPFIDAGRQCAGGASYGGHLTNWLEATTTRYRCLVSHAGEVDLLTQWGESDGIYNREINNGGPPWEGNTIWREQSPITYAANWKTPMLMSIGERDYRVPLGNTLEAWAVLQHQHVPSRLLVWPDAWHWITKPEDSRHFYQEVGDWLAKYLQATSP</sequence>
<reference evidence="6 7" key="1">
    <citation type="submission" date="2019-06" db="EMBL/GenBank/DDBJ databases">
        <title>Genomic Encyclopedia of Type Strains, Phase IV (KMG-V): Genome sequencing to study the core and pangenomes of soil and plant-associated prokaryotes.</title>
        <authorList>
            <person name="Whitman W."/>
        </authorList>
    </citation>
    <scope>NUCLEOTIDE SEQUENCE [LARGE SCALE GENOMIC DNA]</scope>
    <source>
        <strain evidence="6 7">BR 11140</strain>
    </source>
</reference>
<dbReference type="GO" id="GO:0006508">
    <property type="term" value="P:proteolysis"/>
    <property type="evidence" value="ECO:0007669"/>
    <property type="project" value="InterPro"/>
</dbReference>
<dbReference type="InterPro" id="IPR011042">
    <property type="entry name" value="6-blade_b-propeller_TolB-like"/>
</dbReference>
<comment type="caution">
    <text evidence="6">The sequence shown here is derived from an EMBL/GenBank/DDBJ whole genome shotgun (WGS) entry which is preliminary data.</text>
</comment>
<name>A0A560IWK6_9PROT</name>
<dbReference type="InterPro" id="IPR011659">
    <property type="entry name" value="WD40"/>
</dbReference>
<feature type="signal peptide" evidence="4">
    <location>
        <begin position="1"/>
        <end position="26"/>
    </location>
</feature>
<dbReference type="Gene3D" id="3.40.50.1820">
    <property type="entry name" value="alpha/beta hydrolase"/>
    <property type="match status" value="1"/>
</dbReference>
<dbReference type="InterPro" id="IPR029058">
    <property type="entry name" value="AB_hydrolase_fold"/>
</dbReference>
<dbReference type="SUPFAM" id="SSF82171">
    <property type="entry name" value="DPP6 N-terminal domain-like"/>
    <property type="match status" value="1"/>
</dbReference>
<dbReference type="PANTHER" id="PTHR42776:SF13">
    <property type="entry name" value="DIPEPTIDYL-PEPTIDASE 5"/>
    <property type="match status" value="1"/>
</dbReference>
<keyword evidence="6" id="KW-0645">Protease</keyword>
<evidence type="ECO:0000256" key="3">
    <source>
        <dbReference type="ARBA" id="ARBA00022825"/>
    </source>
</evidence>
<dbReference type="Proteomes" id="UP000318050">
    <property type="component" value="Unassembled WGS sequence"/>
</dbReference>
<accession>A0A560IWK6</accession>
<dbReference type="EMBL" id="VITT01000004">
    <property type="protein sequence ID" value="TWB63438.1"/>
    <property type="molecule type" value="Genomic_DNA"/>
</dbReference>
<dbReference type="GO" id="GO:0004177">
    <property type="term" value="F:aminopeptidase activity"/>
    <property type="evidence" value="ECO:0007669"/>
    <property type="project" value="UniProtKB-KW"/>
</dbReference>
<evidence type="ECO:0000256" key="2">
    <source>
        <dbReference type="ARBA" id="ARBA00022801"/>
    </source>
</evidence>
<dbReference type="Pfam" id="PF07676">
    <property type="entry name" value="PD40"/>
    <property type="match status" value="2"/>
</dbReference>
<keyword evidence="2" id="KW-0378">Hydrolase</keyword>
<dbReference type="OrthoDB" id="9758793at2"/>
<keyword evidence="6" id="KW-0031">Aminopeptidase</keyword>
<evidence type="ECO:0000259" key="5">
    <source>
        <dbReference type="Pfam" id="PF00326"/>
    </source>
</evidence>
<dbReference type="AlphaFoldDB" id="A0A560IWK6"/>
<dbReference type="Gene3D" id="2.120.10.30">
    <property type="entry name" value="TolB, C-terminal domain"/>
    <property type="match status" value="2"/>
</dbReference>
<feature type="domain" description="Peptidase S9 prolyl oligopeptidase catalytic" evidence="5">
    <location>
        <begin position="504"/>
        <end position="712"/>
    </location>
</feature>
<dbReference type="Pfam" id="PF00326">
    <property type="entry name" value="Peptidase_S9"/>
    <property type="match status" value="1"/>
</dbReference>
<proteinExistence type="predicted"/>
<dbReference type="SUPFAM" id="SSF53474">
    <property type="entry name" value="alpha/beta-Hydrolases"/>
    <property type="match status" value="1"/>
</dbReference>
<keyword evidence="1 4" id="KW-0732">Signal</keyword>
<evidence type="ECO:0000256" key="4">
    <source>
        <dbReference type="SAM" id="SignalP"/>
    </source>
</evidence>
<dbReference type="InterPro" id="IPR001375">
    <property type="entry name" value="Peptidase_S9_cat"/>
</dbReference>
<evidence type="ECO:0000313" key="6">
    <source>
        <dbReference type="EMBL" id="TWB63438.1"/>
    </source>
</evidence>
<organism evidence="6 7">
    <name type="scientific">Nitrospirillum amazonense</name>
    <dbReference type="NCBI Taxonomy" id="28077"/>
    <lineage>
        <taxon>Bacteria</taxon>
        <taxon>Pseudomonadati</taxon>
        <taxon>Pseudomonadota</taxon>
        <taxon>Alphaproteobacteria</taxon>
        <taxon>Rhodospirillales</taxon>
        <taxon>Azospirillaceae</taxon>
        <taxon>Nitrospirillum</taxon>
    </lineage>
</organism>
<feature type="chain" id="PRO_5021899866" evidence="4">
    <location>
        <begin position="27"/>
        <end position="715"/>
    </location>
</feature>
<evidence type="ECO:0000313" key="7">
    <source>
        <dbReference type="Proteomes" id="UP000318050"/>
    </source>
</evidence>